<dbReference type="SUPFAM" id="SSF49503">
    <property type="entry name" value="Cupredoxins"/>
    <property type="match status" value="1"/>
</dbReference>
<feature type="signal peptide" evidence="3">
    <location>
        <begin position="1"/>
        <end position="19"/>
    </location>
</feature>
<dbReference type="EMBL" id="ML995503">
    <property type="protein sequence ID" value="KAF2137400.1"/>
    <property type="molecule type" value="Genomic_DNA"/>
</dbReference>
<dbReference type="PANTHER" id="PTHR34883">
    <property type="entry name" value="SERINE-RICH PROTEIN, PUTATIVE-RELATED-RELATED"/>
    <property type="match status" value="1"/>
</dbReference>
<dbReference type="AlphaFoldDB" id="A0A6A6B053"/>
<proteinExistence type="predicted"/>
<evidence type="ECO:0000256" key="1">
    <source>
        <dbReference type="SAM" id="MobiDB-lite"/>
    </source>
</evidence>
<evidence type="ECO:0000256" key="2">
    <source>
        <dbReference type="SAM" id="Phobius"/>
    </source>
</evidence>
<sequence length="410" mass="43115">MRRHYLLLCLAQLTRPLWAQSTTSTEESASSTTTSSTAAATHTISVGAGGNHKMSPNTTTANVGDTIVFEFFPTNHSVIRSEYAGADNCPDGGCNPCVPYELYYPEDEDKAFFSGNREVSSYADTQTWSLTVNDTDPIWFYCNALSSCSPNAMVGVINPGTNQTIDKQISAAKHSAYQLAPGEDWPAEGSSSSSSDDDSSSSKHKNSIHLSGGVIAGIVVGIVVFLGLCAALAFFIGRSRAYGKIFKNGSSGAGSQPAMSEAGYPTASHVPGPGAENPWFQQQQLMSAPDRMGSPPLPSPPLSSPPIGFPGAPVDNKHMSVASFNPQQRWSDSTGVSNFQRAASPVPLEGGGTFVGYNRLTGAPEFAAEVMGDQTMVATPPVEGAAAPEKKDDAKANSPVEMDAREGAHF</sequence>
<dbReference type="PANTHER" id="PTHR34883:SF8">
    <property type="entry name" value="EXTRACELLULAR SERINE-RICH PROTEIN (AFU_ORTHOLOGUE AFUA_6G00670)"/>
    <property type="match status" value="1"/>
</dbReference>
<dbReference type="OrthoDB" id="2331100at2759"/>
<feature type="compositionally biased region" description="Polar residues" evidence="1">
    <location>
        <begin position="249"/>
        <end position="258"/>
    </location>
</feature>
<dbReference type="InterPro" id="IPR008972">
    <property type="entry name" value="Cupredoxin"/>
</dbReference>
<feature type="chain" id="PRO_5025482125" description="Extracellular serine-rich protein" evidence="3">
    <location>
        <begin position="20"/>
        <end position="410"/>
    </location>
</feature>
<keyword evidence="2" id="KW-0472">Membrane</keyword>
<dbReference type="Gene3D" id="2.60.40.420">
    <property type="entry name" value="Cupredoxins - blue copper proteins"/>
    <property type="match status" value="1"/>
</dbReference>
<feature type="region of interest" description="Disordered" evidence="1">
    <location>
        <begin position="249"/>
        <end position="275"/>
    </location>
</feature>
<gene>
    <name evidence="4" type="ORF">K452DRAFT_312405</name>
</gene>
<keyword evidence="2" id="KW-1133">Transmembrane helix</keyword>
<feature type="transmembrane region" description="Helical" evidence="2">
    <location>
        <begin position="210"/>
        <end position="237"/>
    </location>
</feature>
<evidence type="ECO:0000313" key="4">
    <source>
        <dbReference type="EMBL" id="KAF2137400.1"/>
    </source>
</evidence>
<dbReference type="CDD" id="cd12087">
    <property type="entry name" value="TM_EGFR-like"/>
    <property type="match status" value="1"/>
</dbReference>
<feature type="region of interest" description="Disordered" evidence="1">
    <location>
        <begin position="382"/>
        <end position="410"/>
    </location>
</feature>
<feature type="region of interest" description="Disordered" evidence="1">
    <location>
        <begin position="20"/>
        <end position="40"/>
    </location>
</feature>
<reference evidence="4" key="1">
    <citation type="journal article" date="2020" name="Stud. Mycol.">
        <title>101 Dothideomycetes genomes: a test case for predicting lifestyles and emergence of pathogens.</title>
        <authorList>
            <person name="Haridas S."/>
            <person name="Albert R."/>
            <person name="Binder M."/>
            <person name="Bloem J."/>
            <person name="Labutti K."/>
            <person name="Salamov A."/>
            <person name="Andreopoulos B."/>
            <person name="Baker S."/>
            <person name="Barry K."/>
            <person name="Bills G."/>
            <person name="Bluhm B."/>
            <person name="Cannon C."/>
            <person name="Castanera R."/>
            <person name="Culley D."/>
            <person name="Daum C."/>
            <person name="Ezra D."/>
            <person name="Gonzalez J."/>
            <person name="Henrissat B."/>
            <person name="Kuo A."/>
            <person name="Liang C."/>
            <person name="Lipzen A."/>
            <person name="Lutzoni F."/>
            <person name="Magnuson J."/>
            <person name="Mondo S."/>
            <person name="Nolan M."/>
            <person name="Ohm R."/>
            <person name="Pangilinan J."/>
            <person name="Park H.-J."/>
            <person name="Ramirez L."/>
            <person name="Alfaro M."/>
            <person name="Sun H."/>
            <person name="Tritt A."/>
            <person name="Yoshinaga Y."/>
            <person name="Zwiers L.-H."/>
            <person name="Turgeon B."/>
            <person name="Goodwin S."/>
            <person name="Spatafora J."/>
            <person name="Crous P."/>
            <person name="Grigoriev I."/>
        </authorList>
    </citation>
    <scope>NUCLEOTIDE SEQUENCE</scope>
    <source>
        <strain evidence="4">CBS 121167</strain>
    </source>
</reference>
<dbReference type="Proteomes" id="UP000799438">
    <property type="component" value="Unassembled WGS sequence"/>
</dbReference>
<organism evidence="4 5">
    <name type="scientific">Aplosporella prunicola CBS 121167</name>
    <dbReference type="NCBI Taxonomy" id="1176127"/>
    <lineage>
        <taxon>Eukaryota</taxon>
        <taxon>Fungi</taxon>
        <taxon>Dikarya</taxon>
        <taxon>Ascomycota</taxon>
        <taxon>Pezizomycotina</taxon>
        <taxon>Dothideomycetes</taxon>
        <taxon>Dothideomycetes incertae sedis</taxon>
        <taxon>Botryosphaeriales</taxon>
        <taxon>Aplosporellaceae</taxon>
        <taxon>Aplosporella</taxon>
    </lineage>
</organism>
<dbReference type="RefSeq" id="XP_033393116.1">
    <property type="nucleotide sequence ID" value="XM_033543553.1"/>
</dbReference>
<dbReference type="InterPro" id="IPR052953">
    <property type="entry name" value="Ser-rich/MCO-related"/>
</dbReference>
<evidence type="ECO:0000256" key="3">
    <source>
        <dbReference type="SAM" id="SignalP"/>
    </source>
</evidence>
<accession>A0A6A6B053</accession>
<feature type="region of interest" description="Disordered" evidence="1">
    <location>
        <begin position="182"/>
        <end position="206"/>
    </location>
</feature>
<protein>
    <recommendedName>
        <fullName evidence="6">Extracellular serine-rich protein</fullName>
    </recommendedName>
</protein>
<keyword evidence="2" id="KW-0812">Transmembrane</keyword>
<keyword evidence="5" id="KW-1185">Reference proteome</keyword>
<dbReference type="GeneID" id="54301050"/>
<keyword evidence="3" id="KW-0732">Signal</keyword>
<evidence type="ECO:0008006" key="6">
    <source>
        <dbReference type="Google" id="ProtNLM"/>
    </source>
</evidence>
<feature type="compositionally biased region" description="Low complexity" evidence="1">
    <location>
        <begin position="21"/>
        <end position="40"/>
    </location>
</feature>
<evidence type="ECO:0000313" key="5">
    <source>
        <dbReference type="Proteomes" id="UP000799438"/>
    </source>
</evidence>
<name>A0A6A6B053_9PEZI</name>